<keyword evidence="1" id="KW-0812">Transmembrane</keyword>
<dbReference type="GO" id="GO:0007399">
    <property type="term" value="P:nervous system development"/>
    <property type="evidence" value="ECO:0007669"/>
    <property type="project" value="TreeGrafter"/>
</dbReference>
<dbReference type="AlphaFoldDB" id="A0A3Q3DMP8"/>
<keyword evidence="1" id="KW-0472">Membrane</keyword>
<feature type="transmembrane region" description="Helical" evidence="1">
    <location>
        <begin position="74"/>
        <end position="94"/>
    </location>
</feature>
<dbReference type="InterPro" id="IPR045325">
    <property type="entry name" value="TMEM70/TMEM186/TMEM223"/>
</dbReference>
<dbReference type="GO" id="GO:0005739">
    <property type="term" value="C:mitochondrion"/>
    <property type="evidence" value="ECO:0007669"/>
    <property type="project" value="TreeGrafter"/>
</dbReference>
<reference evidence="2" key="2">
    <citation type="submission" date="2025-09" db="UniProtKB">
        <authorList>
            <consortium name="Ensembl"/>
        </authorList>
    </citation>
    <scope>IDENTIFICATION</scope>
</reference>
<protein>
    <submittedName>
        <fullName evidence="2">Transmembrane protein 223</fullName>
    </submittedName>
</protein>
<keyword evidence="3" id="KW-1185">Reference proteome</keyword>
<evidence type="ECO:0000313" key="3">
    <source>
        <dbReference type="Proteomes" id="UP000264820"/>
    </source>
</evidence>
<evidence type="ECO:0000313" key="2">
    <source>
        <dbReference type="Ensembl" id="ENSHCOP00000015995.1"/>
    </source>
</evidence>
<dbReference type="Proteomes" id="UP000264820">
    <property type="component" value="Unplaced"/>
</dbReference>
<proteinExistence type="predicted"/>
<dbReference type="InterPro" id="IPR026100">
    <property type="entry name" value="Tmem223"/>
</dbReference>
<dbReference type="STRING" id="109280.ENSHCOP00000015995"/>
<dbReference type="OMA" id="KQVSCMA"/>
<feature type="transmembrane region" description="Helical" evidence="1">
    <location>
        <begin position="134"/>
        <end position="155"/>
    </location>
</feature>
<name>A0A3Q3DMP8_HIPCM</name>
<evidence type="ECO:0000256" key="1">
    <source>
        <dbReference type="SAM" id="Phobius"/>
    </source>
</evidence>
<accession>A0A3Q3DMP8</accession>
<keyword evidence="1" id="KW-1133">Transmembrane helix</keyword>
<organism evidence="2 3">
    <name type="scientific">Hippocampus comes</name>
    <name type="common">Tiger tail seahorse</name>
    <dbReference type="NCBI Taxonomy" id="109280"/>
    <lineage>
        <taxon>Eukaryota</taxon>
        <taxon>Metazoa</taxon>
        <taxon>Chordata</taxon>
        <taxon>Craniata</taxon>
        <taxon>Vertebrata</taxon>
        <taxon>Euteleostomi</taxon>
        <taxon>Actinopterygii</taxon>
        <taxon>Neopterygii</taxon>
        <taxon>Teleostei</taxon>
        <taxon>Neoteleostei</taxon>
        <taxon>Acanthomorphata</taxon>
        <taxon>Syngnathiaria</taxon>
        <taxon>Syngnathiformes</taxon>
        <taxon>Syngnathoidei</taxon>
        <taxon>Syngnathidae</taxon>
        <taxon>Hippocampus</taxon>
    </lineage>
</organism>
<dbReference type="Ensembl" id="ENSHCOT00000024059.1">
    <property type="protein sequence ID" value="ENSHCOP00000015995.1"/>
    <property type="gene ID" value="ENSHCOG00000019690.1"/>
</dbReference>
<dbReference type="PANTHER" id="PTHR14549">
    <property type="entry name" value="TRANSMEMBRANE PROTEIN 223"/>
    <property type="match status" value="1"/>
</dbReference>
<dbReference type="PANTHER" id="PTHR14549:SF2">
    <property type="entry name" value="TRANSMEMBRANE PROTEIN 223"/>
    <property type="match status" value="1"/>
</dbReference>
<reference evidence="2" key="1">
    <citation type="submission" date="2025-08" db="UniProtKB">
        <authorList>
            <consortium name="Ensembl"/>
        </authorList>
    </citation>
    <scope>IDENTIFICATION</scope>
</reference>
<dbReference type="GeneTree" id="ENSGT00390000012589"/>
<dbReference type="Pfam" id="PF06979">
    <property type="entry name" value="TMEM70"/>
    <property type="match status" value="1"/>
</dbReference>
<sequence length="242" mass="26698">QETTHILGIPRPCAMAASLLFSSGACLSLPDRRKMNCSKTLTRHVFAHRGLCTSIKPTRDVTLFQHDRTGFFRLLAVFCGGQFIFWSYLAHFAYTGLRDTGTPREQEKRKAPTSTALAGMWSFDMNLGSSTWRYGFTLGCVTIGGGILGLGILFCRRSVSQVVLHQGGTMVSVTTQSPLGMGHGRRIKVPLSQVACHAHRQESPSFIPLKIKGHKFYFLLDKDGTINNAKLFDVTAGAYRPL</sequence>